<dbReference type="AlphaFoldDB" id="A0A9D5SBL9"/>
<evidence type="ECO:0000313" key="2">
    <source>
        <dbReference type="EMBL" id="MBE6270815.1"/>
    </source>
</evidence>
<dbReference type="InterPro" id="IPR051532">
    <property type="entry name" value="Ester_Hydrolysis_Enzymes"/>
</dbReference>
<evidence type="ECO:0000259" key="1">
    <source>
        <dbReference type="Pfam" id="PF13472"/>
    </source>
</evidence>
<dbReference type="Pfam" id="PF13472">
    <property type="entry name" value="Lipase_GDSL_2"/>
    <property type="match status" value="1"/>
</dbReference>
<dbReference type="InterPro" id="IPR036514">
    <property type="entry name" value="SGNH_hydro_sf"/>
</dbReference>
<dbReference type="Gene3D" id="3.40.50.1110">
    <property type="entry name" value="SGNH hydrolase"/>
    <property type="match status" value="1"/>
</dbReference>
<dbReference type="PANTHER" id="PTHR30383">
    <property type="entry name" value="THIOESTERASE 1/PROTEASE 1/LYSOPHOSPHOLIPASE L1"/>
    <property type="match status" value="1"/>
</dbReference>
<dbReference type="GO" id="GO:0004622">
    <property type="term" value="F:phosphatidylcholine lysophospholipase activity"/>
    <property type="evidence" value="ECO:0007669"/>
    <property type="project" value="TreeGrafter"/>
</dbReference>
<dbReference type="Proteomes" id="UP000806522">
    <property type="component" value="Unassembled WGS sequence"/>
</dbReference>
<sequence length="263" mass="30822">MKYKLIISLIVFIAICIMLGAKLHSYYTPAQMHSTYQTIQHHDDTIRIAYIGDSWAFGHQFHQCKIKELLENKLQRPAIVSSYGIGGLTSKEIYHALFEMDSLKHFIQQGYDYCFISAGINDTYKKMSISYYQKSMDCIIQFMLANYIHPIILEIPDYNIIKTYKNQKTDKKLLRQISMFINDTDLDCKQQFRDALDELIQAKGYQDKVTVIRYKSWNKSYENDLKELYNDDQMHLNDKGYAVLDSAIAQEIIAHILKSRVKH</sequence>
<evidence type="ECO:0000313" key="3">
    <source>
        <dbReference type="Proteomes" id="UP000806522"/>
    </source>
</evidence>
<reference evidence="2" key="1">
    <citation type="submission" date="2019-04" db="EMBL/GenBank/DDBJ databases">
        <title>Evolution of Biomass-Degrading Anaerobic Consortia Revealed by Metagenomics.</title>
        <authorList>
            <person name="Peng X."/>
        </authorList>
    </citation>
    <scope>NUCLEOTIDE SEQUENCE</scope>
    <source>
        <strain evidence="2">SIG140</strain>
    </source>
</reference>
<dbReference type="PANTHER" id="PTHR30383:SF5">
    <property type="entry name" value="SGNH HYDROLASE-TYPE ESTERASE DOMAIN-CONTAINING PROTEIN"/>
    <property type="match status" value="1"/>
</dbReference>
<comment type="caution">
    <text evidence="2">The sequence shown here is derived from an EMBL/GenBank/DDBJ whole genome shotgun (WGS) entry which is preliminary data.</text>
</comment>
<dbReference type="InterPro" id="IPR013830">
    <property type="entry name" value="SGNH_hydro"/>
</dbReference>
<feature type="domain" description="SGNH hydrolase-type esterase" evidence="1">
    <location>
        <begin position="51"/>
        <end position="243"/>
    </location>
</feature>
<name>A0A9D5SBL9_XYLRU</name>
<accession>A0A9D5SBL9</accession>
<protein>
    <recommendedName>
        <fullName evidence="1">SGNH hydrolase-type esterase domain-containing protein</fullName>
    </recommendedName>
</protein>
<gene>
    <name evidence="2" type="ORF">E7101_07675</name>
</gene>
<organism evidence="2 3">
    <name type="scientific">Xylanibacter ruminicola</name>
    <name type="common">Prevotella ruminicola</name>
    <dbReference type="NCBI Taxonomy" id="839"/>
    <lineage>
        <taxon>Bacteria</taxon>
        <taxon>Pseudomonadati</taxon>
        <taxon>Bacteroidota</taxon>
        <taxon>Bacteroidia</taxon>
        <taxon>Bacteroidales</taxon>
        <taxon>Prevotellaceae</taxon>
        <taxon>Xylanibacter</taxon>
    </lineage>
</organism>
<dbReference type="SUPFAM" id="SSF52266">
    <property type="entry name" value="SGNH hydrolase"/>
    <property type="match status" value="1"/>
</dbReference>
<dbReference type="CDD" id="cd00229">
    <property type="entry name" value="SGNH_hydrolase"/>
    <property type="match status" value="1"/>
</dbReference>
<dbReference type="EMBL" id="SUYC01000007">
    <property type="protein sequence ID" value="MBE6270815.1"/>
    <property type="molecule type" value="Genomic_DNA"/>
</dbReference>
<proteinExistence type="predicted"/>